<sequence length="126" mass="14296">MKIKRILLVVFSLLFISIIIIGAYDDKSSRGKGLVFMGEIIEITKNEKGEIISLTVDGYLKGKEVMKTKLVTLLNENTKIMNSSFDKKEDIIIELGDIVSMRVDEKVTQIYPPETVAKRIFITKNK</sequence>
<keyword evidence="1" id="KW-1133">Transmembrane helix</keyword>
<dbReference type="KEGG" id="cia:BEN51_03340"/>
<evidence type="ECO:0000256" key="1">
    <source>
        <dbReference type="SAM" id="Phobius"/>
    </source>
</evidence>
<reference evidence="2 3" key="1">
    <citation type="submission" date="2016-08" db="EMBL/GenBank/DDBJ databases">
        <title>Complete Genome Sequence Of The Indigo Reducing Clostridium isatidis DSM15098.</title>
        <authorList>
            <person name="Little G.T."/>
            <person name="Minton N.P."/>
        </authorList>
    </citation>
    <scope>NUCLEOTIDE SEQUENCE [LARGE SCALE GENOMIC DNA]</scope>
    <source>
        <strain evidence="2 3">DSM 15098</strain>
    </source>
</reference>
<evidence type="ECO:0000313" key="2">
    <source>
        <dbReference type="EMBL" id="ASW42544.1"/>
    </source>
</evidence>
<dbReference type="Proteomes" id="UP000264883">
    <property type="component" value="Chromosome"/>
</dbReference>
<keyword evidence="1" id="KW-0812">Transmembrane</keyword>
<dbReference type="RefSeq" id="WP_119864682.1">
    <property type="nucleotide sequence ID" value="NZ_CP016786.1"/>
</dbReference>
<dbReference type="AlphaFoldDB" id="A0A343JAI6"/>
<accession>A0A343JAI6</accession>
<dbReference type="EMBL" id="CP016786">
    <property type="protein sequence ID" value="ASW42544.1"/>
    <property type="molecule type" value="Genomic_DNA"/>
</dbReference>
<dbReference type="OrthoDB" id="1934499at2"/>
<protein>
    <recommendedName>
        <fullName evidence="4">DUF3221 domain-containing protein</fullName>
    </recommendedName>
</protein>
<keyword evidence="3" id="KW-1185">Reference proteome</keyword>
<organism evidence="2 3">
    <name type="scientific">Clostridium isatidis</name>
    <dbReference type="NCBI Taxonomy" id="182773"/>
    <lineage>
        <taxon>Bacteria</taxon>
        <taxon>Bacillati</taxon>
        <taxon>Bacillota</taxon>
        <taxon>Clostridia</taxon>
        <taxon>Eubacteriales</taxon>
        <taxon>Clostridiaceae</taxon>
        <taxon>Clostridium</taxon>
    </lineage>
</organism>
<evidence type="ECO:0008006" key="4">
    <source>
        <dbReference type="Google" id="ProtNLM"/>
    </source>
</evidence>
<evidence type="ECO:0000313" key="3">
    <source>
        <dbReference type="Proteomes" id="UP000264883"/>
    </source>
</evidence>
<proteinExistence type="predicted"/>
<name>A0A343JAI6_9CLOT</name>
<keyword evidence="1" id="KW-0472">Membrane</keyword>
<feature type="transmembrane region" description="Helical" evidence="1">
    <location>
        <begin position="6"/>
        <end position="24"/>
    </location>
</feature>
<gene>
    <name evidence="2" type="ORF">BEN51_03340</name>
</gene>